<name>A0A6G4WBB4_9HYPH</name>
<dbReference type="Proteomes" id="UP001642900">
    <property type="component" value="Unassembled WGS sequence"/>
</dbReference>
<dbReference type="EMBL" id="JAAKZF010000014">
    <property type="protein sequence ID" value="NGO52085.1"/>
    <property type="molecule type" value="Genomic_DNA"/>
</dbReference>
<organism evidence="1 2">
    <name type="scientific">Allomesorhizobium camelthorni</name>
    <dbReference type="NCBI Taxonomy" id="475069"/>
    <lineage>
        <taxon>Bacteria</taxon>
        <taxon>Pseudomonadati</taxon>
        <taxon>Pseudomonadota</taxon>
        <taxon>Alphaproteobacteria</taxon>
        <taxon>Hyphomicrobiales</taxon>
        <taxon>Phyllobacteriaceae</taxon>
        <taxon>Allomesorhizobium</taxon>
    </lineage>
</organism>
<reference evidence="1 2" key="1">
    <citation type="submission" date="2020-02" db="EMBL/GenBank/DDBJ databases">
        <title>Genome sequence of strain CCNWXJ40-4.</title>
        <authorList>
            <person name="Gao J."/>
            <person name="Sun J."/>
        </authorList>
    </citation>
    <scope>NUCLEOTIDE SEQUENCE [LARGE SCALE GENOMIC DNA]</scope>
    <source>
        <strain evidence="1 2">CCNWXJ 40-4</strain>
    </source>
</reference>
<sequence length="103" mass="11459">MFFTISASRGIRKSKIISIDGPSSDAGIGACRNDELVANAGRELRYLIPLPFELLTPQSALTQAASRRPAKEQAAWERDRKCRFDVNELIVAYRIATGLHLTR</sequence>
<accession>A0A6G4WBB4</accession>
<evidence type="ECO:0000313" key="2">
    <source>
        <dbReference type="Proteomes" id="UP001642900"/>
    </source>
</evidence>
<keyword evidence="2" id="KW-1185">Reference proteome</keyword>
<protein>
    <submittedName>
        <fullName evidence="1">Uncharacterized protein</fullName>
    </submittedName>
</protein>
<gene>
    <name evidence="1" type="ORF">G6N73_12970</name>
</gene>
<dbReference type="RefSeq" id="WP_165028153.1">
    <property type="nucleotide sequence ID" value="NZ_JAAKZF010000014.1"/>
</dbReference>
<comment type="caution">
    <text evidence="1">The sequence shown here is derived from an EMBL/GenBank/DDBJ whole genome shotgun (WGS) entry which is preliminary data.</text>
</comment>
<dbReference type="AlphaFoldDB" id="A0A6G4WBB4"/>
<proteinExistence type="predicted"/>
<evidence type="ECO:0000313" key="1">
    <source>
        <dbReference type="EMBL" id="NGO52085.1"/>
    </source>
</evidence>